<dbReference type="PANTHER" id="PTHR33065:SF176">
    <property type="entry name" value="DUF6598 DOMAIN-CONTAINING PROTEIN"/>
    <property type="match status" value="1"/>
</dbReference>
<dbReference type="AlphaFoldDB" id="A0ABC8VG15"/>
<gene>
    <name evidence="3" type="ORF">URODEC1_LOCUS2998</name>
</gene>
<protein>
    <recommendedName>
        <fullName evidence="2">DUF6598 domain-containing protein</fullName>
    </recommendedName>
</protein>
<dbReference type="PANTHER" id="PTHR33065">
    <property type="entry name" value="OS07G0486400 PROTEIN"/>
    <property type="match status" value="1"/>
</dbReference>
<evidence type="ECO:0000313" key="3">
    <source>
        <dbReference type="EMBL" id="CAL4889982.1"/>
    </source>
</evidence>
<feature type="region of interest" description="Disordered" evidence="1">
    <location>
        <begin position="1"/>
        <end position="31"/>
    </location>
</feature>
<dbReference type="Proteomes" id="UP001497457">
    <property type="component" value="Chromosome 1b"/>
</dbReference>
<dbReference type="InterPro" id="IPR046533">
    <property type="entry name" value="DUF6598"/>
</dbReference>
<keyword evidence="4" id="KW-1185">Reference proteome</keyword>
<feature type="compositionally biased region" description="Basic residues" evidence="1">
    <location>
        <begin position="7"/>
        <end position="21"/>
    </location>
</feature>
<name>A0ABC8VG15_9POAL</name>
<feature type="compositionally biased region" description="Basic and acidic residues" evidence="1">
    <location>
        <begin position="124"/>
        <end position="148"/>
    </location>
</feature>
<reference evidence="3" key="1">
    <citation type="submission" date="2024-10" db="EMBL/GenBank/DDBJ databases">
        <authorList>
            <person name="Ryan C."/>
        </authorList>
    </citation>
    <scope>NUCLEOTIDE SEQUENCE [LARGE SCALE GENOMIC DNA]</scope>
</reference>
<evidence type="ECO:0000259" key="2">
    <source>
        <dbReference type="Pfam" id="PF20241"/>
    </source>
</evidence>
<accession>A0ABC8VG15</accession>
<dbReference type="EMBL" id="OZ075111">
    <property type="protein sequence ID" value="CAL4889982.1"/>
    <property type="molecule type" value="Genomic_DNA"/>
</dbReference>
<proteinExistence type="predicted"/>
<dbReference type="Pfam" id="PF20241">
    <property type="entry name" value="DUF6598"/>
    <property type="match status" value="1"/>
</dbReference>
<evidence type="ECO:0000256" key="1">
    <source>
        <dbReference type="SAM" id="MobiDB-lite"/>
    </source>
</evidence>
<sequence length="480" mass="53822">MDERRRTADKRRGRTLGRQYRRSAAAAKKPATEIRDREQMQILLRSIRLFLRPNVTAASAPMHRLSYHSPSRALLSFLASAPPWWPSALARGVFPLMAAPNPPVRRVSRSPHGYRSMTSGVGVKGEELDRPDRRLLTPSTNDKRDRNEGMHYVSDCELDSDGEEGWAEQIPSNAVDGIYPLYRIPMSRHRDGSLYRDTHSWKKEFRVADRNETRLEAMKLSEPADCVICDDGTCMMHRPCQMLQIFSLKLDKIHVDGGLVELYGYIAARDGLDLLLNHVINFSRDDPIIVEQGSFINIAGPKRGIELVDTILIEYDMRIKIGKQEKDDLQLIDGVSFMDDRSTRDCRIFTRRISGKCGSVEITASRLNWAVEATVEVLISEVDSSFNLRLGCFTSGLQKEIQIFDGAIGESGGLKRSVVAVRMGTSMDLKLKVGSESSVAAEHCCSFKANQHGSVSQEIKTDLALISVKVTWSTLPRGLD</sequence>
<feature type="domain" description="DUF6598" evidence="2">
    <location>
        <begin position="242"/>
        <end position="470"/>
    </location>
</feature>
<feature type="region of interest" description="Disordered" evidence="1">
    <location>
        <begin position="105"/>
        <end position="148"/>
    </location>
</feature>
<organism evidence="3 4">
    <name type="scientific">Urochloa decumbens</name>
    <dbReference type="NCBI Taxonomy" id="240449"/>
    <lineage>
        <taxon>Eukaryota</taxon>
        <taxon>Viridiplantae</taxon>
        <taxon>Streptophyta</taxon>
        <taxon>Embryophyta</taxon>
        <taxon>Tracheophyta</taxon>
        <taxon>Spermatophyta</taxon>
        <taxon>Magnoliopsida</taxon>
        <taxon>Liliopsida</taxon>
        <taxon>Poales</taxon>
        <taxon>Poaceae</taxon>
        <taxon>PACMAD clade</taxon>
        <taxon>Panicoideae</taxon>
        <taxon>Panicodae</taxon>
        <taxon>Paniceae</taxon>
        <taxon>Melinidinae</taxon>
        <taxon>Urochloa</taxon>
    </lineage>
</organism>
<evidence type="ECO:0000313" key="4">
    <source>
        <dbReference type="Proteomes" id="UP001497457"/>
    </source>
</evidence>